<keyword evidence="3" id="KW-1185">Reference proteome</keyword>
<feature type="transmembrane region" description="Helical" evidence="1">
    <location>
        <begin position="21"/>
        <end position="43"/>
    </location>
</feature>
<keyword evidence="1" id="KW-0808">Transferase</keyword>
<dbReference type="PANTHER" id="PTHR12250">
    <property type="entry name" value="PHOSPHATIDYLINOSITOL GLYCAN, CLASS N"/>
    <property type="match status" value="1"/>
</dbReference>
<comment type="pathway">
    <text evidence="1">Glycolipid biosynthesis; glycosylphosphatidylinositol-anchor biosynthesis.</text>
</comment>
<comment type="similarity">
    <text evidence="1">Belongs to the PIGG/PIGN/PIGO family. PIGN subfamily.</text>
</comment>
<reference evidence="2" key="1">
    <citation type="submission" date="2023-04" db="EMBL/GenBank/DDBJ databases">
        <authorList>
            <consortium name="ELIXIR-Norway"/>
        </authorList>
    </citation>
    <scope>NUCLEOTIDE SEQUENCE [LARGE SCALE GENOMIC DNA]</scope>
</reference>
<dbReference type="PANTHER" id="PTHR12250:SF0">
    <property type="entry name" value="GPI ETHANOLAMINE PHOSPHATE TRANSFERASE 1"/>
    <property type="match status" value="1"/>
</dbReference>
<dbReference type="EMBL" id="OX459953">
    <property type="protein sequence ID" value="CAI9158309.1"/>
    <property type="molecule type" value="Genomic_DNA"/>
</dbReference>
<protein>
    <recommendedName>
        <fullName evidence="1">GPI ethanolamine phosphate transferase 1</fullName>
        <ecNumber evidence="1">2.-.-.-</ecNumber>
    </recommendedName>
</protein>
<evidence type="ECO:0000313" key="2">
    <source>
        <dbReference type="EMBL" id="CAI9158309.1"/>
    </source>
</evidence>
<keyword evidence="1" id="KW-0812">Transmembrane</keyword>
<keyword evidence="1" id="KW-0472">Membrane</keyword>
<keyword evidence="1" id="KW-1133">Transmembrane helix</keyword>
<gene>
    <name evidence="2" type="ORF">MRATA1EN1_LOCUS7271</name>
</gene>
<keyword evidence="1" id="KW-0256">Endoplasmic reticulum</keyword>
<dbReference type="Proteomes" id="UP001176941">
    <property type="component" value="Chromosome 17"/>
</dbReference>
<dbReference type="InterPro" id="IPR007070">
    <property type="entry name" value="GPI_EtnP_transferase_1"/>
</dbReference>
<proteinExistence type="inferred from homology"/>
<accession>A0ABN8YF01</accession>
<name>A0ABN8YF01_RANTA</name>
<sequence>MFAKEWKLENWKKQDINQADVALLMAAFIVVPFPLNSVGIIPVDILDTSDLLKAESMFANAVQILEQFKVKMTQKKEATLSFFFTPFKKTLMSITLCLTVPSECSWKHVEMTWSSAVAA</sequence>
<comment type="function">
    <text evidence="1">Ethanolamine phosphate transferase involved in glycosylphosphatidylinositol-anchor biosynthesis. Transfers ethanolamine phosphate to the first alpha-1,4-linked mannose of the glycosylphosphatidylinositol precursor of GPI-anchor.</text>
</comment>
<comment type="caution">
    <text evidence="1">Lacks conserved residue(s) required for the propagation of feature annotation.</text>
</comment>
<dbReference type="EC" id="2.-.-.-" evidence="1"/>
<keyword evidence="1" id="KW-0337">GPI-anchor biosynthesis</keyword>
<evidence type="ECO:0000313" key="3">
    <source>
        <dbReference type="Proteomes" id="UP001176941"/>
    </source>
</evidence>
<evidence type="ECO:0000256" key="1">
    <source>
        <dbReference type="RuleBase" id="RU367138"/>
    </source>
</evidence>
<organism evidence="2 3">
    <name type="scientific">Rangifer tarandus platyrhynchus</name>
    <name type="common">Svalbard reindeer</name>
    <dbReference type="NCBI Taxonomy" id="3082113"/>
    <lineage>
        <taxon>Eukaryota</taxon>
        <taxon>Metazoa</taxon>
        <taxon>Chordata</taxon>
        <taxon>Craniata</taxon>
        <taxon>Vertebrata</taxon>
        <taxon>Euteleostomi</taxon>
        <taxon>Mammalia</taxon>
        <taxon>Eutheria</taxon>
        <taxon>Laurasiatheria</taxon>
        <taxon>Artiodactyla</taxon>
        <taxon>Ruminantia</taxon>
        <taxon>Pecora</taxon>
        <taxon>Cervidae</taxon>
        <taxon>Odocoileinae</taxon>
        <taxon>Rangifer</taxon>
    </lineage>
</organism>
<comment type="subcellular location">
    <subcellularLocation>
        <location evidence="1">Endoplasmic reticulum membrane</location>
        <topology evidence="1">Multi-pass membrane protein</topology>
    </subcellularLocation>
</comment>